<dbReference type="AlphaFoldDB" id="A0A9D1PYK3"/>
<accession>A0A9D1PYK3</accession>
<protein>
    <submittedName>
        <fullName evidence="1">Uncharacterized protein</fullName>
    </submittedName>
</protein>
<sequence length="196" mass="22222">MPEIQWKYYVGRGPEIDDIISQNKKAWNDVLSARAALMQDYQANGLMPGDKHRYTVVGLLYYEKPAFDYMKYTLAQIKTPSTQRDFYKAVPNLRHADGKVLAEKLASPDVTFDPKNELVNLLGVNCVADFRASANQTSSSMVWSSVEQVEHLLLVRMPADASRQHILGRVPKVPKFLKLIKKDDYDALLKGDFSVL</sequence>
<name>A0A9D1PYK3_9BACT</name>
<reference evidence="1" key="2">
    <citation type="submission" date="2021-04" db="EMBL/GenBank/DDBJ databases">
        <authorList>
            <person name="Gilroy R."/>
        </authorList>
    </citation>
    <scope>NUCLEOTIDE SEQUENCE</scope>
    <source>
        <strain evidence="1">ChiHecec2B26-446</strain>
    </source>
</reference>
<gene>
    <name evidence="1" type="ORF">H9894_07825</name>
</gene>
<evidence type="ECO:0000313" key="1">
    <source>
        <dbReference type="EMBL" id="HIW01079.1"/>
    </source>
</evidence>
<comment type="caution">
    <text evidence="1">The sequence shown here is derived from an EMBL/GenBank/DDBJ whole genome shotgun (WGS) entry which is preliminary data.</text>
</comment>
<evidence type="ECO:0000313" key="2">
    <source>
        <dbReference type="Proteomes" id="UP000886752"/>
    </source>
</evidence>
<reference evidence="1" key="1">
    <citation type="journal article" date="2021" name="PeerJ">
        <title>Extensive microbial diversity within the chicken gut microbiome revealed by metagenomics and culture.</title>
        <authorList>
            <person name="Gilroy R."/>
            <person name="Ravi A."/>
            <person name="Getino M."/>
            <person name="Pursley I."/>
            <person name="Horton D.L."/>
            <person name="Alikhan N.F."/>
            <person name="Baker D."/>
            <person name="Gharbi K."/>
            <person name="Hall N."/>
            <person name="Watson M."/>
            <person name="Adriaenssens E.M."/>
            <person name="Foster-Nyarko E."/>
            <person name="Jarju S."/>
            <person name="Secka A."/>
            <person name="Antonio M."/>
            <person name="Oren A."/>
            <person name="Chaudhuri R.R."/>
            <person name="La Ragione R."/>
            <person name="Hildebrand F."/>
            <person name="Pallen M.J."/>
        </authorList>
    </citation>
    <scope>NUCLEOTIDE SEQUENCE</scope>
    <source>
        <strain evidence="1">ChiHecec2B26-446</strain>
    </source>
</reference>
<organism evidence="1 2">
    <name type="scientific">Candidatus Desulfovibrio intestinipullorum</name>
    <dbReference type="NCBI Taxonomy" id="2838536"/>
    <lineage>
        <taxon>Bacteria</taxon>
        <taxon>Pseudomonadati</taxon>
        <taxon>Thermodesulfobacteriota</taxon>
        <taxon>Desulfovibrionia</taxon>
        <taxon>Desulfovibrionales</taxon>
        <taxon>Desulfovibrionaceae</taxon>
        <taxon>Desulfovibrio</taxon>
    </lineage>
</organism>
<dbReference type="EMBL" id="DXHV01000072">
    <property type="protein sequence ID" value="HIW01079.1"/>
    <property type="molecule type" value="Genomic_DNA"/>
</dbReference>
<dbReference type="Proteomes" id="UP000886752">
    <property type="component" value="Unassembled WGS sequence"/>
</dbReference>
<proteinExistence type="predicted"/>